<feature type="compositionally biased region" description="Polar residues" evidence="1">
    <location>
        <begin position="368"/>
        <end position="384"/>
    </location>
</feature>
<dbReference type="AlphaFoldDB" id="A0AAD8AFN2"/>
<dbReference type="GO" id="GO:0000165">
    <property type="term" value="P:MAPK cascade"/>
    <property type="evidence" value="ECO:0007669"/>
    <property type="project" value="InterPro"/>
</dbReference>
<dbReference type="InterPro" id="IPR045801">
    <property type="entry name" value="MEKK4_N"/>
</dbReference>
<reference evidence="3" key="2">
    <citation type="submission" date="2023-05" db="EMBL/GenBank/DDBJ databases">
        <authorList>
            <person name="Fouks B."/>
        </authorList>
    </citation>
    <scope>NUCLEOTIDE SEQUENCE</scope>
    <source>
        <strain evidence="3">Stay&amp;Tobe</strain>
        <tissue evidence="3">Testes</tissue>
    </source>
</reference>
<dbReference type="Pfam" id="PF19431">
    <property type="entry name" value="MEKK4_N"/>
    <property type="match status" value="1"/>
</dbReference>
<evidence type="ECO:0000313" key="3">
    <source>
        <dbReference type="EMBL" id="KAJ9598147.1"/>
    </source>
</evidence>
<sequence length="818" mass="94119">ITKSPPKMIQAKAKRRNTMDSIYFNELLEKSENTTEQEIEQPTRPENNKRNKRNMKLLRGSERDLKLDISSIDHAALNSEQNGDDRAESMPVITPQPAIKVETCNRFMSLTSKLVACRNLKKQGDVKLKTELSSDKRLEFYSVFSNLIRMGSADKQTDKNPRRHLSREEHMWQNELKDLIWLELQAWHSDRTPMEQDEYLCKAREGVQDLLDDIMNFRRKKYLHLNHCQTVVFIRPPGPMSTQSSDSGISGVGSTNSENRDDCCEPMNPSNRNSNYCMCSGCLSMYCHSCLEIQNQALKEVENKSFGVQHPLYKCPQFVGRVKAMCLWYNMTKHHRLKMLIIGKIMYLHQPKNYSWPPVGPLNEDDPTLSSGRGTDTSEDSSYQDLRRTSRSGSIDGKPSRCRNRTVQFDLDASGSPSDSNNSNLSHGTNATSSSEGGMDFAEYTMDFYNASMLASMGSTFCVTKEATYPYRKYMEEVLKTRGLRKAIHFLEKLHSHVLQKAMITLEKPVDSDFQLSEVNNTKDKHYNFKAGRNPSTDQINTLVEIEMTPPEITESDEEEELRRYGYWSPEAQSLGLPSYRSAFLFLSRIPLEMFHEFLRLRLEQKPVQPSVLSIRQLMRELKEGLRIAVLQRQRYLSLIQTVLWDKDQETRDLYEDVVNEFVKTMKAVLKVYLDYVQQWVMMVQQEGYQKNLLEEEWCFVKTTCPKIPGGEGMASDTFCHIASSMLASIGEQLLARAKQLKANMCNGDISDDELSPKHAMLMVCREFQILFNETREKALKAIAFSKTLRKDLEDSNFKEGISPECNFVIAQSLEELK</sequence>
<feature type="compositionally biased region" description="Polar residues" evidence="1">
    <location>
        <begin position="415"/>
        <end position="436"/>
    </location>
</feature>
<gene>
    <name evidence="3" type="ORF">L9F63_026746</name>
</gene>
<proteinExistence type="predicted"/>
<feature type="region of interest" description="Disordered" evidence="1">
    <location>
        <begin position="240"/>
        <end position="261"/>
    </location>
</feature>
<dbReference type="Proteomes" id="UP001233999">
    <property type="component" value="Unassembled WGS sequence"/>
</dbReference>
<evidence type="ECO:0000259" key="2">
    <source>
        <dbReference type="Pfam" id="PF19431"/>
    </source>
</evidence>
<feature type="non-terminal residue" evidence="3">
    <location>
        <position position="1"/>
    </location>
</feature>
<accession>A0AAD8AFN2</accession>
<feature type="non-terminal residue" evidence="3">
    <location>
        <position position="818"/>
    </location>
</feature>
<name>A0AAD8AFN2_DIPPU</name>
<evidence type="ECO:0000256" key="1">
    <source>
        <dbReference type="SAM" id="MobiDB-lite"/>
    </source>
</evidence>
<reference evidence="3" key="1">
    <citation type="journal article" date="2023" name="IScience">
        <title>Live-bearing cockroach genome reveals convergent evolutionary mechanisms linked to viviparity in insects and beyond.</title>
        <authorList>
            <person name="Fouks B."/>
            <person name="Harrison M.C."/>
            <person name="Mikhailova A.A."/>
            <person name="Marchal E."/>
            <person name="English S."/>
            <person name="Carruthers M."/>
            <person name="Jennings E.C."/>
            <person name="Chiamaka E.L."/>
            <person name="Frigard R.A."/>
            <person name="Pippel M."/>
            <person name="Attardo G.M."/>
            <person name="Benoit J.B."/>
            <person name="Bornberg-Bauer E."/>
            <person name="Tobe S.S."/>
        </authorList>
    </citation>
    <scope>NUCLEOTIDE SEQUENCE</scope>
    <source>
        <strain evidence="3">Stay&amp;Tobe</strain>
    </source>
</reference>
<feature type="region of interest" description="Disordered" evidence="1">
    <location>
        <begin position="358"/>
        <end position="436"/>
    </location>
</feature>
<feature type="domain" description="Mitogen-activated protein kinase kinase kinase N-terminal" evidence="2">
    <location>
        <begin position="29"/>
        <end position="794"/>
    </location>
</feature>
<feature type="compositionally biased region" description="Polar residues" evidence="1">
    <location>
        <begin position="240"/>
        <end position="257"/>
    </location>
</feature>
<keyword evidence="4" id="KW-1185">Reference proteome</keyword>
<evidence type="ECO:0000313" key="4">
    <source>
        <dbReference type="Proteomes" id="UP001233999"/>
    </source>
</evidence>
<feature type="region of interest" description="Disordered" evidence="1">
    <location>
        <begin position="29"/>
        <end position="59"/>
    </location>
</feature>
<protein>
    <recommendedName>
        <fullName evidence="2">Mitogen-activated protein kinase kinase kinase N-terminal domain-containing protein</fullName>
    </recommendedName>
</protein>
<comment type="caution">
    <text evidence="3">The sequence shown here is derived from an EMBL/GenBank/DDBJ whole genome shotgun (WGS) entry which is preliminary data.</text>
</comment>
<dbReference type="EMBL" id="JASPKZ010001250">
    <property type="protein sequence ID" value="KAJ9598147.1"/>
    <property type="molecule type" value="Genomic_DNA"/>
</dbReference>
<organism evidence="3 4">
    <name type="scientific">Diploptera punctata</name>
    <name type="common">Pacific beetle cockroach</name>
    <dbReference type="NCBI Taxonomy" id="6984"/>
    <lineage>
        <taxon>Eukaryota</taxon>
        <taxon>Metazoa</taxon>
        <taxon>Ecdysozoa</taxon>
        <taxon>Arthropoda</taxon>
        <taxon>Hexapoda</taxon>
        <taxon>Insecta</taxon>
        <taxon>Pterygota</taxon>
        <taxon>Neoptera</taxon>
        <taxon>Polyneoptera</taxon>
        <taxon>Dictyoptera</taxon>
        <taxon>Blattodea</taxon>
        <taxon>Blaberoidea</taxon>
        <taxon>Blaberidae</taxon>
        <taxon>Diplopterinae</taxon>
        <taxon>Diploptera</taxon>
    </lineage>
</organism>